<dbReference type="AlphaFoldDB" id="A0A9W9WME6"/>
<accession>A0A9W9WME6</accession>
<reference evidence="1" key="1">
    <citation type="submission" date="2022-12" db="EMBL/GenBank/DDBJ databases">
        <authorList>
            <person name="Petersen C."/>
        </authorList>
    </citation>
    <scope>NUCLEOTIDE SEQUENCE</scope>
    <source>
        <strain evidence="1">IBT 17660</strain>
    </source>
</reference>
<dbReference type="OrthoDB" id="4368432at2759"/>
<protein>
    <submittedName>
        <fullName evidence="1">Uncharacterized protein</fullName>
    </submittedName>
</protein>
<comment type="caution">
    <text evidence="1">The sequence shown here is derived from an EMBL/GenBank/DDBJ whole genome shotgun (WGS) entry which is preliminary data.</text>
</comment>
<sequence>MLDTSVWVGIDEGLLRRILCFSILQQRADALSTLSATQIYTGIPVSQPVDSQLLHDAQFLSLFITTGRTATGGGEGHSSAGSKEIETLSLLLRSKSPDKAAHLAVTVDVVNKCFVRVLRLSEPIDTG</sequence>
<keyword evidence="2" id="KW-1185">Reference proteome</keyword>
<dbReference type="Proteomes" id="UP001147760">
    <property type="component" value="Unassembled WGS sequence"/>
</dbReference>
<evidence type="ECO:0000313" key="2">
    <source>
        <dbReference type="Proteomes" id="UP001147760"/>
    </source>
</evidence>
<organism evidence="1 2">
    <name type="scientific">Penicillium desertorum</name>
    <dbReference type="NCBI Taxonomy" id="1303715"/>
    <lineage>
        <taxon>Eukaryota</taxon>
        <taxon>Fungi</taxon>
        <taxon>Dikarya</taxon>
        <taxon>Ascomycota</taxon>
        <taxon>Pezizomycotina</taxon>
        <taxon>Eurotiomycetes</taxon>
        <taxon>Eurotiomycetidae</taxon>
        <taxon>Eurotiales</taxon>
        <taxon>Aspergillaceae</taxon>
        <taxon>Penicillium</taxon>
    </lineage>
</organism>
<evidence type="ECO:0000313" key="1">
    <source>
        <dbReference type="EMBL" id="KAJ5470082.1"/>
    </source>
</evidence>
<gene>
    <name evidence="1" type="ORF">N7530_007439</name>
</gene>
<reference evidence="1" key="2">
    <citation type="journal article" date="2023" name="IMA Fungus">
        <title>Comparative genomic study of the Penicillium genus elucidates a diverse pangenome and 15 lateral gene transfer events.</title>
        <authorList>
            <person name="Petersen C."/>
            <person name="Sorensen T."/>
            <person name="Nielsen M.R."/>
            <person name="Sondergaard T.E."/>
            <person name="Sorensen J.L."/>
            <person name="Fitzpatrick D.A."/>
            <person name="Frisvad J.C."/>
            <person name="Nielsen K.L."/>
        </authorList>
    </citation>
    <scope>NUCLEOTIDE SEQUENCE</scope>
    <source>
        <strain evidence="1">IBT 17660</strain>
    </source>
</reference>
<dbReference type="EMBL" id="JAPWDO010000005">
    <property type="protein sequence ID" value="KAJ5470082.1"/>
    <property type="molecule type" value="Genomic_DNA"/>
</dbReference>
<name>A0A9W9WME6_9EURO</name>
<proteinExistence type="predicted"/>